<evidence type="ECO:0000256" key="1">
    <source>
        <dbReference type="ARBA" id="ARBA00023002"/>
    </source>
</evidence>
<dbReference type="RefSeq" id="WP_007289665.1">
    <property type="nucleotide sequence ID" value="NZ_AAWL01000011.1"/>
</dbReference>
<dbReference type="PANTHER" id="PTHR42949">
    <property type="entry name" value="ANAEROBIC GLYCEROL-3-PHOSPHATE DEHYDROGENASE SUBUNIT B"/>
    <property type="match status" value="1"/>
</dbReference>
<dbReference type="Proteomes" id="UP000005139">
    <property type="component" value="Unassembled WGS sequence"/>
</dbReference>
<dbReference type="GO" id="GO:0016491">
    <property type="term" value="F:oxidoreductase activity"/>
    <property type="evidence" value="ECO:0007669"/>
    <property type="project" value="UniProtKB-KW"/>
</dbReference>
<gene>
    <name evidence="3" type="ORF">TcarDRAFT_1357</name>
</gene>
<dbReference type="PANTHER" id="PTHR42949:SF3">
    <property type="entry name" value="ANAEROBIC GLYCEROL-3-PHOSPHATE DEHYDROGENASE SUBUNIT B"/>
    <property type="match status" value="1"/>
</dbReference>
<evidence type="ECO:0000259" key="2">
    <source>
        <dbReference type="Pfam" id="PF07992"/>
    </source>
</evidence>
<dbReference type="InterPro" id="IPR036188">
    <property type="entry name" value="FAD/NAD-bd_sf"/>
</dbReference>
<organism evidence="3 4">
    <name type="scientific">Thermosinus carboxydivorans Nor1</name>
    <dbReference type="NCBI Taxonomy" id="401526"/>
    <lineage>
        <taxon>Bacteria</taxon>
        <taxon>Bacillati</taxon>
        <taxon>Bacillota</taxon>
        <taxon>Negativicutes</taxon>
        <taxon>Selenomonadales</taxon>
        <taxon>Sporomusaceae</taxon>
        <taxon>Thermosinus</taxon>
    </lineage>
</organism>
<dbReference type="Gene3D" id="3.50.50.60">
    <property type="entry name" value="FAD/NAD(P)-binding domain"/>
    <property type="match status" value="2"/>
</dbReference>
<dbReference type="PRINTS" id="PR00368">
    <property type="entry name" value="FADPNR"/>
</dbReference>
<protein>
    <submittedName>
        <fullName evidence="3">FAD-dependent pyridine nucleotide-disulphide oxidoreductase</fullName>
    </submittedName>
</protein>
<accession>A1HRK9</accession>
<dbReference type="InterPro" id="IPR051691">
    <property type="entry name" value="Metab_Enz_Cyan_OpOx_G3PDH"/>
</dbReference>
<feature type="domain" description="FAD/NAD(P)-binding" evidence="2">
    <location>
        <begin position="5"/>
        <end position="307"/>
    </location>
</feature>
<keyword evidence="4" id="KW-1185">Reference proteome</keyword>
<name>A1HRK9_9FIRM</name>
<evidence type="ECO:0000313" key="4">
    <source>
        <dbReference type="Proteomes" id="UP000005139"/>
    </source>
</evidence>
<dbReference type="InterPro" id="IPR023753">
    <property type="entry name" value="FAD/NAD-binding_dom"/>
</dbReference>
<dbReference type="eggNOG" id="COG0446">
    <property type="taxonomic scope" value="Bacteria"/>
</dbReference>
<comment type="caution">
    <text evidence="3">The sequence shown here is derived from an EMBL/GenBank/DDBJ whole genome shotgun (WGS) entry which is preliminary data.</text>
</comment>
<evidence type="ECO:0000313" key="3">
    <source>
        <dbReference type="EMBL" id="EAX47339.1"/>
    </source>
</evidence>
<dbReference type="OrthoDB" id="9776839at2"/>
<dbReference type="SUPFAM" id="SSF51905">
    <property type="entry name" value="FAD/NAD(P)-binding domain"/>
    <property type="match status" value="1"/>
</dbReference>
<dbReference type="EMBL" id="AAWL01000011">
    <property type="protein sequence ID" value="EAX47339.1"/>
    <property type="molecule type" value="Genomic_DNA"/>
</dbReference>
<reference evidence="3 4" key="1">
    <citation type="submission" date="2007-01" db="EMBL/GenBank/DDBJ databases">
        <title>Annotation of the draft genome assembly of Thermosinus carboxydivorans Nor1.</title>
        <authorList>
            <consortium name="US DOE Joint Genome Institute (JGI-ORNL)"/>
            <person name="Larimer F."/>
            <person name="Land M."/>
            <person name="Hauser L."/>
        </authorList>
    </citation>
    <scope>NUCLEOTIDE SEQUENCE [LARGE SCALE GENOMIC DNA]</scope>
    <source>
        <strain evidence="3 4">Nor1</strain>
    </source>
</reference>
<keyword evidence="1" id="KW-0560">Oxidoreductase</keyword>
<dbReference type="PRINTS" id="PR00469">
    <property type="entry name" value="PNDRDTASEII"/>
</dbReference>
<dbReference type="Pfam" id="PF07992">
    <property type="entry name" value="Pyr_redox_2"/>
    <property type="match status" value="1"/>
</dbReference>
<sequence length="362" mass="38068" precursor="true">MIKREVVVVGAGPAGLMAAISAAKAGAEVLVLERSPFVGGQLVKQTHKFFGAKSEYAGWRGTEIAGILAAEAAAFKRITIWTNAVAAGYYPDQTLAVAHNQRLRVIKPGKLIIATGAAEKFLLFPNNDLPGIYGAGAVQTLLNLYGVLPGRQFLIVGAGNIGVILAYQLLQANAEVAAIVEAAPAPGCYQVHAAKVQRCGVPFYTSHTIKYAYGSDAVAGAVIWQLDERRQPLPGTEKEVAVDGICIAVGLSPLTELLWQAGCRMKYIPELGGNVPLCDENFRTSEPDIYVAGDAAGVEEASTAMVAGKIAGMAAACALGYQPQWLVDELAEAKARLAMLRAGPVSAKIRAGIKKRQLAEVS</sequence>
<proteinExistence type="predicted"/>
<dbReference type="AlphaFoldDB" id="A1HRK9"/>
<reference evidence="3 4" key="2">
    <citation type="submission" date="2007-01" db="EMBL/GenBank/DDBJ databases">
        <title>Sequencing of the draft genome and assembly of Thermosinus carboxydivorans Nor1.</title>
        <authorList>
            <consortium name="US DOE Joint Genome Institute (JGI-PGF)"/>
            <person name="Copeland A."/>
            <person name="Lucas S."/>
            <person name="Lapidus A."/>
            <person name="Barry K."/>
            <person name="Glavina del Rio T."/>
            <person name="Dalin E."/>
            <person name="Tice H."/>
            <person name="Bruce D."/>
            <person name="Pitluck S."/>
            <person name="Richardson P."/>
        </authorList>
    </citation>
    <scope>NUCLEOTIDE SEQUENCE [LARGE SCALE GENOMIC DNA]</scope>
    <source>
        <strain evidence="3 4">Nor1</strain>
    </source>
</reference>